<proteinExistence type="inferred from homology"/>
<dbReference type="InterPro" id="IPR003660">
    <property type="entry name" value="HAMP_dom"/>
</dbReference>
<dbReference type="EMBL" id="JAPNKA010000001">
    <property type="protein sequence ID" value="MCY1082573.1"/>
    <property type="molecule type" value="Genomic_DNA"/>
</dbReference>
<evidence type="ECO:0000256" key="4">
    <source>
        <dbReference type="SAM" id="Coils"/>
    </source>
</evidence>
<dbReference type="Gene3D" id="1.10.287.950">
    <property type="entry name" value="Methyl-accepting chemotaxis protein"/>
    <property type="match status" value="1"/>
</dbReference>
<feature type="region of interest" description="Disordered" evidence="5">
    <location>
        <begin position="546"/>
        <end position="569"/>
    </location>
</feature>
<reference evidence="9 10" key="1">
    <citation type="submission" date="2022-11" db="EMBL/GenBank/DDBJ databases">
        <title>Minimal conservation of predation-associated metabolite biosynthetic gene clusters underscores biosynthetic potential of Myxococcota including descriptions for ten novel species: Archangium lansinium sp. nov., Myxococcus landrumus sp. nov., Nannocystis bai.</title>
        <authorList>
            <person name="Ahearne A."/>
            <person name="Stevens C."/>
            <person name="Phillips K."/>
        </authorList>
    </citation>
    <scope>NUCLEOTIDE SEQUENCE [LARGE SCALE GENOMIC DNA]</scope>
    <source>
        <strain evidence="9 10">MIWBW</strain>
    </source>
</reference>
<evidence type="ECO:0000313" key="9">
    <source>
        <dbReference type="EMBL" id="MCY1082573.1"/>
    </source>
</evidence>
<dbReference type="Pfam" id="PF05227">
    <property type="entry name" value="CHASE3"/>
    <property type="match status" value="1"/>
</dbReference>
<evidence type="ECO:0000256" key="5">
    <source>
        <dbReference type="SAM" id="MobiDB-lite"/>
    </source>
</evidence>
<keyword evidence="4" id="KW-0175">Coiled coil</keyword>
<name>A0ABT4ALJ3_9BACT</name>
<keyword evidence="6" id="KW-1133">Transmembrane helix</keyword>
<keyword evidence="6" id="KW-0472">Membrane</keyword>
<evidence type="ECO:0000256" key="6">
    <source>
        <dbReference type="SAM" id="Phobius"/>
    </source>
</evidence>
<keyword evidence="1" id="KW-0145">Chemotaxis</keyword>
<dbReference type="SMART" id="SM00304">
    <property type="entry name" value="HAMP"/>
    <property type="match status" value="1"/>
</dbReference>
<organism evidence="9 10">
    <name type="scientific">Archangium lansingense</name>
    <dbReference type="NCBI Taxonomy" id="2995310"/>
    <lineage>
        <taxon>Bacteria</taxon>
        <taxon>Pseudomonadati</taxon>
        <taxon>Myxococcota</taxon>
        <taxon>Myxococcia</taxon>
        <taxon>Myxococcales</taxon>
        <taxon>Cystobacterineae</taxon>
        <taxon>Archangiaceae</taxon>
        <taxon>Archangium</taxon>
    </lineage>
</organism>
<dbReference type="PANTHER" id="PTHR43531">
    <property type="entry name" value="PROTEIN ICFG"/>
    <property type="match status" value="1"/>
</dbReference>
<keyword evidence="3" id="KW-0807">Transducer</keyword>
<evidence type="ECO:0000256" key="2">
    <source>
        <dbReference type="ARBA" id="ARBA00029447"/>
    </source>
</evidence>
<dbReference type="CDD" id="cd06225">
    <property type="entry name" value="HAMP"/>
    <property type="match status" value="1"/>
</dbReference>
<dbReference type="InterPro" id="IPR051310">
    <property type="entry name" value="MCP_chemotaxis"/>
</dbReference>
<feature type="domain" description="Methyl-accepting transducer" evidence="7">
    <location>
        <begin position="270"/>
        <end position="485"/>
    </location>
</feature>
<dbReference type="SUPFAM" id="SSF58104">
    <property type="entry name" value="Methyl-accepting chemotaxis protein (MCP) signaling domain"/>
    <property type="match status" value="1"/>
</dbReference>
<dbReference type="PRINTS" id="PR00260">
    <property type="entry name" value="CHEMTRNSDUCR"/>
</dbReference>
<evidence type="ECO:0000256" key="1">
    <source>
        <dbReference type="ARBA" id="ARBA00022500"/>
    </source>
</evidence>
<evidence type="ECO:0000313" key="10">
    <source>
        <dbReference type="Proteomes" id="UP001207654"/>
    </source>
</evidence>
<keyword evidence="10" id="KW-1185">Reference proteome</keyword>
<evidence type="ECO:0000259" key="7">
    <source>
        <dbReference type="PROSITE" id="PS50111"/>
    </source>
</evidence>
<feature type="transmembrane region" description="Helical" evidence="6">
    <location>
        <begin position="12"/>
        <end position="37"/>
    </location>
</feature>
<dbReference type="InterPro" id="IPR007891">
    <property type="entry name" value="CHASE3"/>
</dbReference>
<feature type="domain" description="HAMP" evidence="8">
    <location>
        <begin position="213"/>
        <end position="265"/>
    </location>
</feature>
<accession>A0ABT4ALJ3</accession>
<dbReference type="InterPro" id="IPR004090">
    <property type="entry name" value="Chemotax_Me-accpt_rcpt"/>
</dbReference>
<dbReference type="Pfam" id="PF00672">
    <property type="entry name" value="HAMP"/>
    <property type="match status" value="1"/>
</dbReference>
<comment type="similarity">
    <text evidence="2">Belongs to the methyl-accepting chemotaxis (MCP) protein family.</text>
</comment>
<dbReference type="Proteomes" id="UP001207654">
    <property type="component" value="Unassembled WGS sequence"/>
</dbReference>
<protein>
    <submittedName>
        <fullName evidence="9">Methyl-accepting chemotaxis protein</fullName>
    </submittedName>
</protein>
<dbReference type="PROSITE" id="PS50885">
    <property type="entry name" value="HAMP"/>
    <property type="match status" value="1"/>
</dbReference>
<sequence length="569" mass="61193">MLQNLTISRKLQLGFGVLVTLLATAIWGAYAFFMMLVNQPDYYRSHEVRIELLNMGISLVAMHDQVTEFMLTGKEAFLEPLPQRKSEFLNAHARAKELTANTAKEQDLLQQIMGQYQLQFLPHLERMTALRQDVDAGRVPMEQLSEFVKSGKGGQILGVMQGMAETIKQDELEGRRRVTEVSDAQIASLKQMLLGGGIVGPVLAMLLAWMLSRSIVRPLSEGVRLTGQLASGDLTASIEVQGRDETARMLVGMREMVQRFGSVLGEVRGAVGSLSGASGQVAAAAQALSQGTSTQAASVEETTTSLEQLSASISQNAETSKQLEAMAVRGAVEAEESGLAVNETVEAMAAIAEKISIVEEIAYQTNLLALNAAVEAARAGEHGRGFAVVAAEVRKLAERSQKAAKEIGGLAGNSVKVSERSGKLLKELVPSIRRTAELVQQVAAVSREQASGVVQMNRAMVQVDQVTQRNASAAEELSSTAEELAAQAESLQQMMMFFRVVAEEVRSTHGVAQQLRSLRPAPVHLPLVHSPVQGLKAVAQVLPTQVSPASVPGTPERAAPGVDHDFKRF</sequence>
<dbReference type="SMART" id="SM00283">
    <property type="entry name" value="MA"/>
    <property type="match status" value="1"/>
</dbReference>
<keyword evidence="6" id="KW-0812">Transmembrane</keyword>
<evidence type="ECO:0000256" key="3">
    <source>
        <dbReference type="PROSITE-ProRule" id="PRU00284"/>
    </source>
</evidence>
<evidence type="ECO:0000259" key="8">
    <source>
        <dbReference type="PROSITE" id="PS50885"/>
    </source>
</evidence>
<dbReference type="PROSITE" id="PS50111">
    <property type="entry name" value="CHEMOTAXIS_TRANSDUC_2"/>
    <property type="match status" value="1"/>
</dbReference>
<gene>
    <name evidence="9" type="ORF">OV287_49810</name>
</gene>
<feature type="coiled-coil region" evidence="4">
    <location>
        <begin position="456"/>
        <end position="494"/>
    </location>
</feature>
<dbReference type="Pfam" id="PF00015">
    <property type="entry name" value="MCPsignal"/>
    <property type="match status" value="1"/>
</dbReference>
<comment type="caution">
    <text evidence="9">The sequence shown here is derived from an EMBL/GenBank/DDBJ whole genome shotgun (WGS) entry which is preliminary data.</text>
</comment>
<dbReference type="InterPro" id="IPR004089">
    <property type="entry name" value="MCPsignal_dom"/>
</dbReference>
<dbReference type="PANTHER" id="PTHR43531:SF11">
    <property type="entry name" value="METHYL-ACCEPTING CHEMOTAXIS PROTEIN 3"/>
    <property type="match status" value="1"/>
</dbReference>
<dbReference type="RefSeq" id="WP_267541135.1">
    <property type="nucleotide sequence ID" value="NZ_JAPNKA010000001.1"/>
</dbReference>